<dbReference type="CDD" id="cd00838">
    <property type="entry name" value="MPP_superfamily"/>
    <property type="match status" value="1"/>
</dbReference>
<dbReference type="GO" id="GO:0016787">
    <property type="term" value="F:hydrolase activity"/>
    <property type="evidence" value="ECO:0007669"/>
    <property type="project" value="InterPro"/>
</dbReference>
<gene>
    <name evidence="3" type="ORF">PTTT1_LOCUS40533</name>
</gene>
<sequence length="412" mass="47046">MVHIKHTISLWLILASSFGSDCLCRAFVPRRGDLVLKSYSVHSPQLNFQRSALSVLPVTELEKIKRVYCISDLHTDHIDNLKWLRNQVSGSSLKETDLVVVAGDISHEYNRLTETLQVLRQRCQVFFIAGNHEAWLTKEDPRSSMKKLQLVEAVCEKIGVHTKPIYVNGNYPLWIAPTHSWYDGTLSFDEILSKGFNEWPWVDFVRCEWSPDRFPAFPKSSGRGRIPQGLVEHFLELNEPFLQYLQEQISAGEAVLTVSHFLPNKQCLPDWCDLKSSSFDVGGWLDHGAGGMSAKFAKVAGSKLIDNQLRSLKLPGVTKHLHLFGHSHHPKDFTFDGLRYIHNPLGKPRERALHMISPNVDFQLLWNTKTGEVAGKPVIRYWEEEGGGVEKLRERLEKNRQKVSSRQYKDGI</sequence>
<dbReference type="AlphaFoldDB" id="A0A8J9X6M3"/>
<organism evidence="3">
    <name type="scientific">Phaeodactylum tricornutum</name>
    <name type="common">Diatom</name>
    <dbReference type="NCBI Taxonomy" id="2850"/>
    <lineage>
        <taxon>Eukaryota</taxon>
        <taxon>Sar</taxon>
        <taxon>Stramenopiles</taxon>
        <taxon>Ochrophyta</taxon>
        <taxon>Bacillariophyta</taxon>
        <taxon>Bacillariophyceae</taxon>
        <taxon>Bacillariophycidae</taxon>
        <taxon>Naviculales</taxon>
        <taxon>Phaeodactylaceae</taxon>
        <taxon>Phaeodactylum</taxon>
    </lineage>
</organism>
<dbReference type="Gene3D" id="3.60.21.10">
    <property type="match status" value="1"/>
</dbReference>
<feature type="chain" id="PRO_5035482234" description="Calcineurin-like phosphoesterase domain-containing protein" evidence="1">
    <location>
        <begin position="27"/>
        <end position="412"/>
    </location>
</feature>
<evidence type="ECO:0000313" key="3">
    <source>
        <dbReference type="EMBL" id="CAG9289085.1"/>
    </source>
</evidence>
<reference evidence="3" key="1">
    <citation type="submission" date="2022-02" db="EMBL/GenBank/DDBJ databases">
        <authorList>
            <person name="Giguere J D."/>
        </authorList>
    </citation>
    <scope>NUCLEOTIDE SEQUENCE</scope>
    <source>
        <strain evidence="3">CCAP 1055/1</strain>
    </source>
</reference>
<dbReference type="PANTHER" id="PTHR36492:SF2">
    <property type="entry name" value="[ACYL-CARRIER-PROTEIN] PHOSPHODIESTERASE PPTH"/>
    <property type="match status" value="1"/>
</dbReference>
<dbReference type="InterPro" id="IPR029052">
    <property type="entry name" value="Metallo-depent_PP-like"/>
</dbReference>
<protein>
    <recommendedName>
        <fullName evidence="2">Calcineurin-like phosphoesterase domain-containing protein</fullName>
    </recommendedName>
</protein>
<feature type="signal peptide" evidence="1">
    <location>
        <begin position="1"/>
        <end position="26"/>
    </location>
</feature>
<evidence type="ECO:0000256" key="1">
    <source>
        <dbReference type="SAM" id="SignalP"/>
    </source>
</evidence>
<dbReference type="EMBL" id="OU594945">
    <property type="protein sequence ID" value="CAG9289085.1"/>
    <property type="molecule type" value="Genomic_DNA"/>
</dbReference>
<dbReference type="PANTHER" id="PTHR36492">
    <property type="match status" value="1"/>
</dbReference>
<dbReference type="Pfam" id="PF00149">
    <property type="entry name" value="Metallophos"/>
    <property type="match status" value="1"/>
</dbReference>
<feature type="domain" description="Calcineurin-like phosphoesterase" evidence="2">
    <location>
        <begin position="66"/>
        <end position="140"/>
    </location>
</feature>
<dbReference type="InterPro" id="IPR004843">
    <property type="entry name" value="Calcineurin-like_PHP"/>
</dbReference>
<dbReference type="Proteomes" id="UP000836788">
    <property type="component" value="Chromosome 4"/>
</dbReference>
<keyword evidence="1" id="KW-0732">Signal</keyword>
<evidence type="ECO:0000259" key="2">
    <source>
        <dbReference type="Pfam" id="PF00149"/>
    </source>
</evidence>
<dbReference type="InterPro" id="IPR052963">
    <property type="entry name" value="Pantetheine_PDE"/>
</dbReference>
<dbReference type="SUPFAM" id="SSF56300">
    <property type="entry name" value="Metallo-dependent phosphatases"/>
    <property type="match status" value="1"/>
</dbReference>
<proteinExistence type="predicted"/>
<accession>A0A8J9X6M3</accession>
<name>A0A8J9X6M3_PHATR</name>